<evidence type="ECO:0000259" key="11">
    <source>
        <dbReference type="PROSITE" id="PS50112"/>
    </source>
</evidence>
<dbReference type="Gene3D" id="1.10.287.130">
    <property type="match status" value="1"/>
</dbReference>
<evidence type="ECO:0000256" key="9">
    <source>
        <dbReference type="SAM" id="Phobius"/>
    </source>
</evidence>
<evidence type="ECO:0000256" key="6">
    <source>
        <dbReference type="ARBA" id="ARBA00022777"/>
    </source>
</evidence>
<dbReference type="SUPFAM" id="SSF55785">
    <property type="entry name" value="PYP-like sensor domain (PAS domain)"/>
    <property type="match status" value="1"/>
</dbReference>
<feature type="transmembrane region" description="Helical" evidence="9">
    <location>
        <begin position="7"/>
        <end position="27"/>
    </location>
</feature>
<dbReference type="Pfam" id="PF00512">
    <property type="entry name" value="HisKA"/>
    <property type="match status" value="1"/>
</dbReference>
<proteinExistence type="predicted"/>
<dbReference type="SMART" id="SM00091">
    <property type="entry name" value="PAS"/>
    <property type="match status" value="1"/>
</dbReference>
<evidence type="ECO:0000256" key="5">
    <source>
        <dbReference type="ARBA" id="ARBA00022741"/>
    </source>
</evidence>
<gene>
    <name evidence="12" type="ORF">GCM10008905_04580</name>
</gene>
<keyword evidence="4" id="KW-0808">Transferase</keyword>
<sequence length="663" mass="77079">MKKYFKALILFSIGMMILFGFNLFIYYKDKTEDKSSYAVVRVAGDENFPPFEYIDESGVYTGFNVDIIRAIALVSGVEVQFYPMRWEEACEKLTKGEIDLIQGMKYTTERAKDYDFTEGYIQNSQSIFVLENNLLITSYESLTGHAVAIQKGDVAINNLRSLKDVDVVFTNNQEEAFVKLLEGEVEAIICNTLTGVNYLDKLKVRNKIKIVDIPLNYTDYSIAIKKGDTRLLKIMNRGLREIKDNGTYETIYRKWFGNTNDYPTWYVKNIMKISLVGGMVFMIAFLLFYLWNDILKEEVKKQTYRLEQVNADLVRKNDYIKEEKDFREWILNSIYSGIITINSDGEITFINDIALKILKIKMEELINMNVEDTLINEIFPVGEKANSNELKEIYINERKIYINYRINIIGGKNQYYNETIISFRDITEEKLMHETIKTRDKMDSLGTLLSGIAHEIRNPLTSIKTYAELLPKKYENPKFREMISLDIPKEIERLNNLINDLLEYSKPRKPFKEEVSLLNTVESLLRLIKDKIDRNLIKINININEDIVVFIDKNQLRQVLINLMLNSIESMNKEEKIINIDCKIDRKGVILYLSDNGHGIDEKDMDKVYNPFFTTKATGTGLGLFVTYKLLMENGVDIQIESIKEVGTTFKLYFKKEGEDEDV</sequence>
<dbReference type="Pfam" id="PF02518">
    <property type="entry name" value="HATPase_c"/>
    <property type="match status" value="1"/>
</dbReference>
<dbReference type="Gene3D" id="3.30.450.20">
    <property type="entry name" value="PAS domain"/>
    <property type="match status" value="1"/>
</dbReference>
<feature type="transmembrane region" description="Helical" evidence="9">
    <location>
        <begin position="270"/>
        <end position="291"/>
    </location>
</feature>
<protein>
    <recommendedName>
        <fullName evidence="2">histidine kinase</fullName>
        <ecNumber evidence="2">2.7.13.3</ecNumber>
    </recommendedName>
</protein>
<accession>A0ABN1INK4</accession>
<evidence type="ECO:0000256" key="3">
    <source>
        <dbReference type="ARBA" id="ARBA00022553"/>
    </source>
</evidence>
<dbReference type="InterPro" id="IPR005467">
    <property type="entry name" value="His_kinase_dom"/>
</dbReference>
<name>A0ABN1INK4_9CLOT</name>
<dbReference type="PRINTS" id="PR00344">
    <property type="entry name" value="BCTRLSENSOR"/>
</dbReference>
<reference evidence="12 13" key="1">
    <citation type="journal article" date="2019" name="Int. J. Syst. Evol. Microbiol.">
        <title>The Global Catalogue of Microorganisms (GCM) 10K type strain sequencing project: providing services to taxonomists for standard genome sequencing and annotation.</title>
        <authorList>
            <consortium name="The Broad Institute Genomics Platform"/>
            <consortium name="The Broad Institute Genome Sequencing Center for Infectious Disease"/>
            <person name="Wu L."/>
            <person name="Ma J."/>
        </authorList>
    </citation>
    <scope>NUCLEOTIDE SEQUENCE [LARGE SCALE GENOMIC DNA]</scope>
    <source>
        <strain evidence="12 13">JCM 1405</strain>
    </source>
</reference>
<dbReference type="InterPro" id="IPR004358">
    <property type="entry name" value="Sig_transdc_His_kin-like_C"/>
</dbReference>
<dbReference type="PROSITE" id="PS50109">
    <property type="entry name" value="HIS_KIN"/>
    <property type="match status" value="1"/>
</dbReference>
<evidence type="ECO:0000256" key="1">
    <source>
        <dbReference type="ARBA" id="ARBA00000085"/>
    </source>
</evidence>
<dbReference type="EC" id="2.7.13.3" evidence="2"/>
<dbReference type="CDD" id="cd13704">
    <property type="entry name" value="PBP2_HisK"/>
    <property type="match status" value="1"/>
</dbReference>
<evidence type="ECO:0000313" key="12">
    <source>
        <dbReference type="EMBL" id="GAA0718153.1"/>
    </source>
</evidence>
<evidence type="ECO:0000256" key="2">
    <source>
        <dbReference type="ARBA" id="ARBA00012438"/>
    </source>
</evidence>
<dbReference type="Gene3D" id="3.30.565.10">
    <property type="entry name" value="Histidine kinase-like ATPase, C-terminal domain"/>
    <property type="match status" value="1"/>
</dbReference>
<dbReference type="InterPro" id="IPR036097">
    <property type="entry name" value="HisK_dim/P_sf"/>
</dbReference>
<dbReference type="RefSeq" id="WP_343766096.1">
    <property type="nucleotide sequence ID" value="NZ_BAAACF010000001.1"/>
</dbReference>
<keyword evidence="6" id="KW-0418">Kinase</keyword>
<keyword evidence="8" id="KW-0902">Two-component regulatory system</keyword>
<dbReference type="InterPro" id="IPR001638">
    <property type="entry name" value="Solute-binding_3/MltF_N"/>
</dbReference>
<dbReference type="SMART" id="SM00388">
    <property type="entry name" value="HisKA"/>
    <property type="match status" value="1"/>
</dbReference>
<dbReference type="InterPro" id="IPR035965">
    <property type="entry name" value="PAS-like_dom_sf"/>
</dbReference>
<dbReference type="SUPFAM" id="SSF55874">
    <property type="entry name" value="ATPase domain of HSP90 chaperone/DNA topoisomerase II/histidine kinase"/>
    <property type="match status" value="1"/>
</dbReference>
<dbReference type="Proteomes" id="UP001500339">
    <property type="component" value="Unassembled WGS sequence"/>
</dbReference>
<evidence type="ECO:0000256" key="4">
    <source>
        <dbReference type="ARBA" id="ARBA00022679"/>
    </source>
</evidence>
<evidence type="ECO:0000313" key="13">
    <source>
        <dbReference type="Proteomes" id="UP001500339"/>
    </source>
</evidence>
<dbReference type="InterPro" id="IPR036890">
    <property type="entry name" value="HATPase_C_sf"/>
</dbReference>
<dbReference type="PANTHER" id="PTHR43065">
    <property type="entry name" value="SENSOR HISTIDINE KINASE"/>
    <property type="match status" value="1"/>
</dbReference>
<dbReference type="InterPro" id="IPR003594">
    <property type="entry name" value="HATPase_dom"/>
</dbReference>
<keyword evidence="9" id="KW-1133">Transmembrane helix</keyword>
<keyword evidence="13" id="KW-1185">Reference proteome</keyword>
<dbReference type="SUPFAM" id="SSF47384">
    <property type="entry name" value="Homodimeric domain of signal transducing histidine kinase"/>
    <property type="match status" value="1"/>
</dbReference>
<keyword evidence="9" id="KW-0472">Membrane</keyword>
<keyword evidence="9" id="KW-0812">Transmembrane</keyword>
<dbReference type="PROSITE" id="PS50112">
    <property type="entry name" value="PAS"/>
    <property type="match status" value="1"/>
</dbReference>
<dbReference type="InterPro" id="IPR000014">
    <property type="entry name" value="PAS"/>
</dbReference>
<keyword evidence="7" id="KW-0067">ATP-binding</keyword>
<keyword evidence="3" id="KW-0597">Phosphoprotein</keyword>
<feature type="domain" description="PAS" evidence="11">
    <location>
        <begin position="323"/>
        <end position="379"/>
    </location>
</feature>
<keyword evidence="5" id="KW-0547">Nucleotide-binding</keyword>
<dbReference type="Gene3D" id="3.40.190.10">
    <property type="entry name" value="Periplasmic binding protein-like II"/>
    <property type="match status" value="2"/>
</dbReference>
<dbReference type="SMART" id="SM00387">
    <property type="entry name" value="HATPase_c"/>
    <property type="match status" value="1"/>
</dbReference>
<comment type="caution">
    <text evidence="12">The sequence shown here is derived from an EMBL/GenBank/DDBJ whole genome shotgun (WGS) entry which is preliminary data.</text>
</comment>
<dbReference type="CDD" id="cd00082">
    <property type="entry name" value="HisKA"/>
    <property type="match status" value="1"/>
</dbReference>
<evidence type="ECO:0000256" key="7">
    <source>
        <dbReference type="ARBA" id="ARBA00022840"/>
    </source>
</evidence>
<dbReference type="SUPFAM" id="SSF53850">
    <property type="entry name" value="Periplasmic binding protein-like II"/>
    <property type="match status" value="1"/>
</dbReference>
<organism evidence="12 13">
    <name type="scientific">Clostridium malenominatum</name>
    <dbReference type="NCBI Taxonomy" id="1539"/>
    <lineage>
        <taxon>Bacteria</taxon>
        <taxon>Bacillati</taxon>
        <taxon>Bacillota</taxon>
        <taxon>Clostridia</taxon>
        <taxon>Eubacteriales</taxon>
        <taxon>Clostridiaceae</taxon>
        <taxon>Clostridium</taxon>
    </lineage>
</organism>
<comment type="catalytic activity">
    <reaction evidence="1">
        <text>ATP + protein L-histidine = ADP + protein N-phospho-L-histidine.</text>
        <dbReference type="EC" id="2.7.13.3"/>
    </reaction>
</comment>
<evidence type="ECO:0000259" key="10">
    <source>
        <dbReference type="PROSITE" id="PS50109"/>
    </source>
</evidence>
<dbReference type="SMART" id="SM00062">
    <property type="entry name" value="PBPb"/>
    <property type="match status" value="1"/>
</dbReference>
<dbReference type="InterPro" id="IPR003661">
    <property type="entry name" value="HisK_dim/P_dom"/>
</dbReference>
<feature type="domain" description="Histidine kinase" evidence="10">
    <location>
        <begin position="451"/>
        <end position="658"/>
    </location>
</feature>
<dbReference type="Pfam" id="PF00497">
    <property type="entry name" value="SBP_bac_3"/>
    <property type="match status" value="1"/>
</dbReference>
<evidence type="ECO:0000256" key="8">
    <source>
        <dbReference type="ARBA" id="ARBA00023012"/>
    </source>
</evidence>
<dbReference type="PANTHER" id="PTHR43065:SF10">
    <property type="entry name" value="PEROXIDE STRESS-ACTIVATED HISTIDINE KINASE MAK3"/>
    <property type="match status" value="1"/>
</dbReference>
<dbReference type="EMBL" id="BAAACF010000001">
    <property type="protein sequence ID" value="GAA0718153.1"/>
    <property type="molecule type" value="Genomic_DNA"/>
</dbReference>